<feature type="region of interest" description="Disordered" evidence="1">
    <location>
        <begin position="72"/>
        <end position="100"/>
    </location>
</feature>
<feature type="compositionally biased region" description="Basic and acidic residues" evidence="1">
    <location>
        <begin position="73"/>
        <end position="87"/>
    </location>
</feature>
<accession>A0A645EHT1</accession>
<proteinExistence type="predicted"/>
<reference evidence="2" key="1">
    <citation type="submission" date="2019-08" db="EMBL/GenBank/DDBJ databases">
        <authorList>
            <person name="Kucharzyk K."/>
            <person name="Murdoch R.W."/>
            <person name="Higgins S."/>
            <person name="Loffler F."/>
        </authorList>
    </citation>
    <scope>NUCLEOTIDE SEQUENCE</scope>
</reference>
<sequence>MRNLRTRTDQTHVPFEYVEKLWQFVDAGLADKAAKLCFARIILFRPTGVLLRVDAHGAEFVHLKVLFVSPDARLPKNDRPGTGKPHPDGGNQHNRARDQN</sequence>
<gene>
    <name evidence="2" type="ORF">SDC9_148078</name>
</gene>
<dbReference type="EMBL" id="VSSQ01046910">
    <property type="protein sequence ID" value="MPN00880.1"/>
    <property type="molecule type" value="Genomic_DNA"/>
</dbReference>
<organism evidence="2">
    <name type="scientific">bioreactor metagenome</name>
    <dbReference type="NCBI Taxonomy" id="1076179"/>
    <lineage>
        <taxon>unclassified sequences</taxon>
        <taxon>metagenomes</taxon>
        <taxon>ecological metagenomes</taxon>
    </lineage>
</organism>
<evidence type="ECO:0000313" key="2">
    <source>
        <dbReference type="EMBL" id="MPN00880.1"/>
    </source>
</evidence>
<protein>
    <submittedName>
        <fullName evidence="2">Uncharacterized protein</fullName>
    </submittedName>
</protein>
<comment type="caution">
    <text evidence="2">The sequence shown here is derived from an EMBL/GenBank/DDBJ whole genome shotgun (WGS) entry which is preliminary data.</text>
</comment>
<dbReference type="AlphaFoldDB" id="A0A645EHT1"/>
<name>A0A645EHT1_9ZZZZ</name>
<evidence type="ECO:0000256" key="1">
    <source>
        <dbReference type="SAM" id="MobiDB-lite"/>
    </source>
</evidence>